<dbReference type="Gene3D" id="1.10.287.70">
    <property type="match status" value="1"/>
</dbReference>
<keyword evidence="11" id="KW-1071">Ligand-gated ion channel</keyword>
<keyword evidence="5 13" id="KW-0812">Transmembrane</keyword>
<keyword evidence="12" id="KW-0407">Ion channel</keyword>
<evidence type="ECO:0000256" key="8">
    <source>
        <dbReference type="ARBA" id="ARBA00023136"/>
    </source>
</evidence>
<evidence type="ECO:0000256" key="7">
    <source>
        <dbReference type="ARBA" id="ARBA00023065"/>
    </source>
</evidence>
<keyword evidence="10" id="KW-0325">Glycoprotein</keyword>
<keyword evidence="3" id="KW-0813">Transport</keyword>
<evidence type="ECO:0000256" key="2">
    <source>
        <dbReference type="ARBA" id="ARBA00008685"/>
    </source>
</evidence>
<dbReference type="InterPro" id="IPR001320">
    <property type="entry name" value="Iontro_rcpt_C"/>
</dbReference>
<dbReference type="GO" id="GO:0050906">
    <property type="term" value="P:detection of stimulus involved in sensory perception"/>
    <property type="evidence" value="ECO:0007669"/>
    <property type="project" value="UniProtKB-ARBA"/>
</dbReference>
<comment type="similarity">
    <text evidence="2">Belongs to the glutamate-gated ion channel (TC 1.A.10.1) family.</text>
</comment>
<evidence type="ECO:0000259" key="16">
    <source>
        <dbReference type="SMART" id="SM00918"/>
    </source>
</evidence>
<evidence type="ECO:0000256" key="9">
    <source>
        <dbReference type="ARBA" id="ARBA00023170"/>
    </source>
</evidence>
<dbReference type="InterPro" id="IPR019594">
    <property type="entry name" value="Glu/Gly-bd"/>
</dbReference>
<feature type="transmembrane region" description="Helical" evidence="13">
    <location>
        <begin position="562"/>
        <end position="583"/>
    </location>
</feature>
<dbReference type="Proteomes" id="UP001292094">
    <property type="component" value="Unassembled WGS sequence"/>
</dbReference>
<feature type="transmembrane region" description="Helical" evidence="13">
    <location>
        <begin position="289"/>
        <end position="319"/>
    </location>
</feature>
<keyword evidence="9" id="KW-0675">Receptor</keyword>
<proteinExistence type="inferred from homology"/>
<evidence type="ECO:0000256" key="4">
    <source>
        <dbReference type="ARBA" id="ARBA00022475"/>
    </source>
</evidence>
<comment type="subcellular location">
    <subcellularLocation>
        <location evidence="1">Cell membrane</location>
        <topology evidence="1">Multi-pass membrane protein</topology>
    </subcellularLocation>
</comment>
<feature type="chain" id="PRO_5042286775" evidence="14">
    <location>
        <begin position="19"/>
        <end position="610"/>
    </location>
</feature>
<keyword evidence="18" id="KW-1185">Reference proteome</keyword>
<reference evidence="17" key="1">
    <citation type="submission" date="2023-11" db="EMBL/GenBank/DDBJ databases">
        <title>Genome assemblies of two species of porcelain crab, Petrolisthes cinctipes and Petrolisthes manimaculis (Anomura: Porcellanidae).</title>
        <authorList>
            <person name="Angst P."/>
        </authorList>
    </citation>
    <scope>NUCLEOTIDE SEQUENCE</scope>
    <source>
        <strain evidence="17">PB745_02</strain>
        <tissue evidence="17">Gill</tissue>
    </source>
</reference>
<dbReference type="Pfam" id="PF10613">
    <property type="entry name" value="Lig_chan-Glu_bd"/>
    <property type="match status" value="1"/>
</dbReference>
<dbReference type="AlphaFoldDB" id="A0AAE1QEA9"/>
<keyword evidence="8 13" id="KW-0472">Membrane</keyword>
<dbReference type="Pfam" id="PF00060">
    <property type="entry name" value="Lig_chan"/>
    <property type="match status" value="1"/>
</dbReference>
<dbReference type="GO" id="GO:0005886">
    <property type="term" value="C:plasma membrane"/>
    <property type="evidence" value="ECO:0007669"/>
    <property type="project" value="UniProtKB-SubCell"/>
</dbReference>
<keyword evidence="14" id="KW-0732">Signal</keyword>
<evidence type="ECO:0000256" key="13">
    <source>
        <dbReference type="SAM" id="Phobius"/>
    </source>
</evidence>
<protein>
    <submittedName>
        <fullName evidence="17">Uncharacterized protein</fullName>
    </submittedName>
</protein>
<sequence>MVTFILVCKLLLLDVGVAARACFGAWGDTVLLNPHQDLGMLEDMLKDPSRPLDNIYVVVLCSTQHTLALFKQVRARGLESTTVHWFVLASSHDLRISLPHLLREGAQVTVFTKEAAGVFKMDVSRVSSQGQVTLEDGGWWRDGRTKTTVPQPHLLPDLLHQYSNFWGRRLRVSANNNWPFLGLKLLQEESGEAAPISGIDISILDALTSTLNFTYQLVVPPDRAWGGPQPDGTVTGLIGMVARHEANLAICEITITDQRETVVDFTAPYWLESLTLVSRAPRQRDRSLAVFWPFTALVWSLIGVATVVMGPVLWVLVWAQTGEGTDTPPPPRPSLQQLTFNMFRSLVVQENLLVSQDWPLRFVFITWYFFCYNIYGTLTAVLAIPTFEKPVDGLTDLPLAAVDGFAVGTLKDSSTEFLFRGADSGIYHEVWQLFHPVHSLLPDPELGFDKVLKDKFVLINSELNAEIRATVRGRHRYHFGRDTFYPHGYGIACTTGAPFRLSFEKMLAWITEAGLINFWAEQEIQKVSGQTATEGGGGGVAAAGDDAEGTGPGSLTLEHLQAAFLLLVCGALVAGVVFLMEVLTEAATTRICPSLTTPSPPMSSASGRLW</sequence>
<gene>
    <name evidence="17" type="ORF">Pmani_004337</name>
</gene>
<dbReference type="SMART" id="SM00918">
    <property type="entry name" value="Lig_chan-Glu_bd"/>
    <property type="match status" value="1"/>
</dbReference>
<evidence type="ECO:0000256" key="5">
    <source>
        <dbReference type="ARBA" id="ARBA00022692"/>
    </source>
</evidence>
<evidence type="ECO:0000256" key="6">
    <source>
        <dbReference type="ARBA" id="ARBA00022989"/>
    </source>
</evidence>
<dbReference type="GO" id="GO:0015276">
    <property type="term" value="F:ligand-gated monoatomic ion channel activity"/>
    <property type="evidence" value="ECO:0007669"/>
    <property type="project" value="InterPro"/>
</dbReference>
<name>A0AAE1QEA9_9EUCA</name>
<evidence type="ECO:0000256" key="10">
    <source>
        <dbReference type="ARBA" id="ARBA00023180"/>
    </source>
</evidence>
<dbReference type="SUPFAM" id="SSF53850">
    <property type="entry name" value="Periplasmic binding protein-like II"/>
    <property type="match status" value="1"/>
</dbReference>
<evidence type="ECO:0000313" key="18">
    <source>
        <dbReference type="Proteomes" id="UP001292094"/>
    </source>
</evidence>
<feature type="signal peptide" evidence="14">
    <location>
        <begin position="1"/>
        <end position="18"/>
    </location>
</feature>
<evidence type="ECO:0000256" key="14">
    <source>
        <dbReference type="SAM" id="SignalP"/>
    </source>
</evidence>
<dbReference type="InterPro" id="IPR052192">
    <property type="entry name" value="Insect_Ionotropic_Sensory_Rcpt"/>
</dbReference>
<dbReference type="SMART" id="SM00079">
    <property type="entry name" value="PBPe"/>
    <property type="match status" value="1"/>
</dbReference>
<comment type="caution">
    <text evidence="17">The sequence shown here is derived from an EMBL/GenBank/DDBJ whole genome shotgun (WGS) entry which is preliminary data.</text>
</comment>
<evidence type="ECO:0000256" key="1">
    <source>
        <dbReference type="ARBA" id="ARBA00004651"/>
    </source>
</evidence>
<evidence type="ECO:0000256" key="12">
    <source>
        <dbReference type="ARBA" id="ARBA00023303"/>
    </source>
</evidence>
<organism evidence="17 18">
    <name type="scientific">Petrolisthes manimaculis</name>
    <dbReference type="NCBI Taxonomy" id="1843537"/>
    <lineage>
        <taxon>Eukaryota</taxon>
        <taxon>Metazoa</taxon>
        <taxon>Ecdysozoa</taxon>
        <taxon>Arthropoda</taxon>
        <taxon>Crustacea</taxon>
        <taxon>Multicrustacea</taxon>
        <taxon>Malacostraca</taxon>
        <taxon>Eumalacostraca</taxon>
        <taxon>Eucarida</taxon>
        <taxon>Decapoda</taxon>
        <taxon>Pleocyemata</taxon>
        <taxon>Anomura</taxon>
        <taxon>Galatheoidea</taxon>
        <taxon>Porcellanidae</taxon>
        <taxon>Petrolisthes</taxon>
    </lineage>
</organism>
<accession>A0AAE1QEA9</accession>
<feature type="transmembrane region" description="Helical" evidence="13">
    <location>
        <begin position="362"/>
        <end position="384"/>
    </location>
</feature>
<dbReference type="Gene3D" id="3.40.190.10">
    <property type="entry name" value="Periplasmic binding protein-like II"/>
    <property type="match status" value="1"/>
</dbReference>
<dbReference type="PANTHER" id="PTHR42643">
    <property type="entry name" value="IONOTROPIC RECEPTOR 20A-RELATED"/>
    <property type="match status" value="1"/>
</dbReference>
<evidence type="ECO:0000256" key="3">
    <source>
        <dbReference type="ARBA" id="ARBA00022448"/>
    </source>
</evidence>
<dbReference type="PANTHER" id="PTHR42643:SF24">
    <property type="entry name" value="IONOTROPIC RECEPTOR 60A"/>
    <property type="match status" value="1"/>
</dbReference>
<evidence type="ECO:0000259" key="15">
    <source>
        <dbReference type="SMART" id="SM00079"/>
    </source>
</evidence>
<keyword evidence="4" id="KW-1003">Cell membrane</keyword>
<keyword evidence="6 13" id="KW-1133">Transmembrane helix</keyword>
<keyword evidence="7" id="KW-0406">Ion transport</keyword>
<evidence type="ECO:0000313" key="17">
    <source>
        <dbReference type="EMBL" id="KAK4325066.1"/>
    </source>
</evidence>
<feature type="domain" description="Ionotropic glutamate receptor C-terminal" evidence="15">
    <location>
        <begin position="169"/>
        <end position="526"/>
    </location>
</feature>
<feature type="domain" description="Ionotropic glutamate receptor L-glutamate and glycine-binding" evidence="16">
    <location>
        <begin position="179"/>
        <end position="243"/>
    </location>
</feature>
<dbReference type="EMBL" id="JAWZYT010000300">
    <property type="protein sequence ID" value="KAK4325066.1"/>
    <property type="molecule type" value="Genomic_DNA"/>
</dbReference>
<evidence type="ECO:0000256" key="11">
    <source>
        <dbReference type="ARBA" id="ARBA00023286"/>
    </source>
</evidence>